<dbReference type="EMBL" id="PTRC01000006">
    <property type="protein sequence ID" value="PQA75114.1"/>
    <property type="molecule type" value="Genomic_DNA"/>
</dbReference>
<proteinExistence type="predicted"/>
<dbReference type="AlphaFoldDB" id="A0A2S7J4E1"/>
<organism evidence="1 2">
    <name type="scientific">Brucella oryzae</name>
    <dbReference type="NCBI Taxonomy" id="335286"/>
    <lineage>
        <taxon>Bacteria</taxon>
        <taxon>Pseudomonadati</taxon>
        <taxon>Pseudomonadota</taxon>
        <taxon>Alphaproteobacteria</taxon>
        <taxon>Hyphomicrobiales</taxon>
        <taxon>Brucellaceae</taxon>
        <taxon>Brucella/Ochrobactrum group</taxon>
        <taxon>Brucella</taxon>
    </lineage>
</organism>
<reference evidence="1 2" key="1">
    <citation type="submission" date="2018-02" db="EMBL/GenBank/DDBJ databases">
        <title>Draft genome sequence of Ochrobactrum oryzae found in Brazil.</title>
        <authorList>
            <person name="Cerdeira L."/>
            <person name="Andrade F."/>
            <person name="Zacariotto T."/>
            <person name="Barbosa B."/>
            <person name="Santos S."/>
            <person name="Cassetari V."/>
            <person name="Lincopan N."/>
        </authorList>
    </citation>
    <scope>NUCLEOTIDE SEQUENCE [LARGE SCALE GENOMIC DNA]</scope>
    <source>
        <strain evidence="1 2">OA447</strain>
    </source>
</reference>
<evidence type="ECO:0000313" key="2">
    <source>
        <dbReference type="Proteomes" id="UP000238493"/>
    </source>
</evidence>
<dbReference type="Proteomes" id="UP000238493">
    <property type="component" value="Unassembled WGS sequence"/>
</dbReference>
<gene>
    <name evidence="1" type="ORF">C3731_02510</name>
</gene>
<sequence length="106" mass="11284">MSGQRFIPDRHASRPGCRRAGSLLKVLLPPGVAAPLFAIRKPAVVVFTLDAYVAISVMSADQLQTLRDALASRTNILVADGTPAREINLDQCAARRGGDDAGSRRS</sequence>
<evidence type="ECO:0000313" key="1">
    <source>
        <dbReference type="EMBL" id="PQA75114.1"/>
    </source>
</evidence>
<accession>A0A2S7J4E1</accession>
<keyword evidence="2" id="KW-1185">Reference proteome</keyword>
<comment type="caution">
    <text evidence="1">The sequence shown here is derived from an EMBL/GenBank/DDBJ whole genome shotgun (WGS) entry which is preliminary data.</text>
</comment>
<protein>
    <submittedName>
        <fullName evidence="1">Uncharacterized protein</fullName>
    </submittedName>
</protein>
<name>A0A2S7J4E1_9HYPH</name>